<evidence type="ECO:0000313" key="5">
    <source>
        <dbReference type="Proteomes" id="UP000001940"/>
    </source>
</evidence>
<accession>Q22528</accession>
<dbReference type="STRING" id="6239.T16G12.5.1"/>
<dbReference type="OrthoDB" id="39591at2759"/>
<dbReference type="WormBase" id="T16G12.5">
    <property type="protein sequence ID" value="CE51593"/>
    <property type="gene ID" value="WBGene00011806"/>
    <property type="gene designation" value="ekl-6"/>
</dbReference>
<dbReference type="EMBL" id="BX284603">
    <property type="protein sequence ID" value="CAA82968.3"/>
    <property type="molecule type" value="Genomic_DNA"/>
</dbReference>
<dbReference type="eggNOG" id="KOG4653">
    <property type="taxonomic scope" value="Eukaryota"/>
</dbReference>
<evidence type="ECO:0000256" key="1">
    <source>
        <dbReference type="ARBA" id="ARBA00005724"/>
    </source>
</evidence>
<feature type="domain" description="RNA polymerase II assembly factor Rtp1 C-terminal" evidence="3">
    <location>
        <begin position="704"/>
        <end position="819"/>
    </location>
</feature>
<dbReference type="Proteomes" id="UP000001940">
    <property type="component" value="Chromosome III"/>
</dbReference>
<protein>
    <submittedName>
        <fullName evidence="4">RTP1_C1 domain-containing protein</fullName>
    </submittedName>
</protein>
<dbReference type="InterPro" id="IPR039600">
    <property type="entry name" value="TANGO6/Rtp1"/>
</dbReference>
<dbReference type="AlphaFoldDB" id="Q22528"/>
<sequence length="964" mass="111005">MLTKNELIHMISELITPPAETWKNDPFELLVKKCPKDLFEKYVDTPNEDSIPSTSDDVRTVNADVRIYYSQILGGLYLDLANLLKSERANCSDEYQLLSLQDVTLVRKSFEFFLLTGILPFMEPGAGLGAASRSTFIKSWKLYDGNKETCIEKLEFAAKVIINLLESNESLIGQFLTKFIDDVLAVRFQLLQLKIDKYELNFAELVSKLQIDVLFGSLMFLTQDKKTAKTPMWLKVACGKQMTKILVGKDGLSYLLQYYRERAGDTWTDNLPLTKQVSWHLATVPKMFRHPLNYHEIISNQFFELLWSQKIPEQNTLNVFINYVEELHTRFALNANLTVFDKILNFWEVLDKKIQDKTVMHSEKVENYSPNFIRNLQLLSQLQLSADVKRTRALSTCLFACVEQIPYIKDILKSALDSVLSIGYIIYQFVMTPSHRVALEKKFVTSSKIQEIGGDSNGNDTPFDEMWLHGIESTDEGVARRLETAFFVIDNVLTSAQIRPILEMMNMALDDFLKVSEKEREDDQARFVQLDGAKLFSSSHAHLVVGACFERIINLAQDSGFSQEECVQLLRIAESILNNCTGKFMRMANRKRNVDVFRMTPTEKKEFECSRDSAKMCLPMISTVFMLTQTTTRMHDVHIRSMEAMANFTKAADAFPSEDVSFNLAVDEAKKLLRDLKIDVNQVNAPTLPQRTDRQRYNQQVDVCNEWIEELHDDEPAIKGGALMQIARVFRNRTYHCQRLFEYGVFDAVKDMVADDDSYVYLSAINCLCEMGLYNKNMFEDTIEYYEEMSNQPQKDTKMIIRVGRVAEAIGKLLLARGEISVTYFDRLATLFMKGIDEPEEILRASSCGAFGNLMIATRGRGSEKWLGQVFHKIVNIIRVDRSPLVRRSAADLIRHSLQSTGRDMLAILREHLLDLHREIRQLHRTDRDETVRLHAQLCLEEIEAALRQNQEDTERGYHRRIRF</sequence>
<dbReference type="PaxDb" id="6239-T16G12.5"/>
<dbReference type="InterPro" id="IPR019451">
    <property type="entry name" value="Rtp1_C1"/>
</dbReference>
<gene>
    <name evidence="4 6" type="primary">ekl-6</name>
    <name evidence="4" type="ORF">CELE_T16G12.5</name>
    <name evidence="6" type="ORF">T16G12.5</name>
</gene>
<name>Q22528_CAEEL</name>
<dbReference type="GeneID" id="176419"/>
<dbReference type="SMR" id="Q22528"/>
<dbReference type="FunFam" id="1.25.10.10:FF:001140">
    <property type="entry name" value="Protein CBG09896"/>
    <property type="match status" value="1"/>
</dbReference>
<dbReference type="SUPFAM" id="SSF48371">
    <property type="entry name" value="ARM repeat"/>
    <property type="match status" value="1"/>
</dbReference>
<keyword evidence="7" id="KW-1267">Proteomics identification</keyword>
<organism evidence="4 5">
    <name type="scientific">Caenorhabditis elegans</name>
    <dbReference type="NCBI Taxonomy" id="6239"/>
    <lineage>
        <taxon>Eukaryota</taxon>
        <taxon>Metazoa</taxon>
        <taxon>Ecdysozoa</taxon>
        <taxon>Nematoda</taxon>
        <taxon>Chromadorea</taxon>
        <taxon>Rhabditida</taxon>
        <taxon>Rhabditina</taxon>
        <taxon>Rhabditomorpha</taxon>
        <taxon>Rhabditoidea</taxon>
        <taxon>Rhabditidae</taxon>
        <taxon>Peloderinae</taxon>
        <taxon>Caenorhabditis</taxon>
    </lineage>
</organism>
<dbReference type="PIR" id="S42839">
    <property type="entry name" value="S42839"/>
</dbReference>
<dbReference type="PANTHER" id="PTHR20959:SF1">
    <property type="entry name" value="TRANSPORT AND GOLGI ORGANIZATION PROTEIN 6 HOMOLOG"/>
    <property type="match status" value="1"/>
</dbReference>
<proteinExistence type="evidence at protein level"/>
<dbReference type="CTD" id="176419"/>
<dbReference type="HOGENOM" id="CLU_275743_0_0_1"/>
<evidence type="ECO:0000259" key="2">
    <source>
        <dbReference type="Pfam" id="PF10304"/>
    </source>
</evidence>
<dbReference type="Pfam" id="PF10304">
    <property type="entry name" value="RTP1_C2"/>
    <property type="match status" value="1"/>
</dbReference>
<dbReference type="InterPro" id="IPR019414">
    <property type="entry name" value="Rtp1_C2"/>
</dbReference>
<dbReference type="GO" id="GO:0009306">
    <property type="term" value="P:protein secretion"/>
    <property type="evidence" value="ECO:0000318"/>
    <property type="project" value="GO_Central"/>
</dbReference>
<reference evidence="4 5" key="1">
    <citation type="journal article" date="1998" name="Science">
        <title>Genome sequence of the nematode C. elegans: a platform for investigating biology.</title>
        <authorList>
            <consortium name="The C. elegans sequencing consortium"/>
            <person name="Sulson J.E."/>
            <person name="Waterston R."/>
        </authorList>
    </citation>
    <scope>NUCLEOTIDE SEQUENCE [LARGE SCALE GENOMIC DNA]</scope>
    <source>
        <strain evidence="4 5">Bristol N2</strain>
    </source>
</reference>
<feature type="domain" description="RNA polymerase II assembly factor Rtp1 C-terminal" evidence="2">
    <location>
        <begin position="912"/>
        <end position="945"/>
    </location>
</feature>
<dbReference type="AGR" id="WB:WBGene00011806"/>
<dbReference type="Gene3D" id="1.25.10.10">
    <property type="entry name" value="Leucine-rich Repeat Variant"/>
    <property type="match status" value="1"/>
</dbReference>
<keyword evidence="5" id="KW-1185">Reference proteome</keyword>
<evidence type="ECO:0007829" key="7">
    <source>
        <dbReference type="PeptideAtlas" id="Q22528"/>
    </source>
</evidence>
<evidence type="ECO:0000313" key="4">
    <source>
        <dbReference type="EMBL" id="CAA82968.3"/>
    </source>
</evidence>
<evidence type="ECO:0000313" key="6">
    <source>
        <dbReference type="WormBase" id="T16G12.5"/>
    </source>
</evidence>
<dbReference type="InterPro" id="IPR016024">
    <property type="entry name" value="ARM-type_fold"/>
</dbReference>
<comment type="similarity">
    <text evidence="1">Belongs to the Tango6 family.</text>
</comment>
<dbReference type="Pfam" id="PF10363">
    <property type="entry name" value="RTP1_C1"/>
    <property type="match status" value="1"/>
</dbReference>
<dbReference type="InParanoid" id="Q22528"/>
<evidence type="ECO:0000259" key="3">
    <source>
        <dbReference type="Pfam" id="PF10363"/>
    </source>
</evidence>
<dbReference type="KEGG" id="cel:CELE_T16G12.5"/>
<dbReference type="PANTHER" id="PTHR20959">
    <property type="entry name" value="TRANSPORT AND GOLGI ORGANIZATION PROTEIN 6 FAMILY MEMBER"/>
    <property type="match status" value="1"/>
</dbReference>
<dbReference type="InterPro" id="IPR011989">
    <property type="entry name" value="ARM-like"/>
</dbReference>
<dbReference type="UCSC" id="T16G12.5">
    <property type="organism name" value="c. elegans"/>
</dbReference>
<dbReference type="Bgee" id="WBGene00011806">
    <property type="expression patterns" value="Expressed in embryo and 4 other cell types or tissues"/>
</dbReference>
<dbReference type="FunCoup" id="Q22528">
    <property type="interactions" value="17"/>
</dbReference>
<dbReference type="RefSeq" id="NP_499234.2">
    <property type="nucleotide sequence ID" value="NM_066833.6"/>
</dbReference>
<dbReference type="PeptideAtlas" id="Q22528"/>